<feature type="domain" description="3-hydroxyisobutyrate dehydrogenase-like NAD-binding" evidence="5">
    <location>
        <begin position="201"/>
        <end position="330"/>
    </location>
</feature>
<gene>
    <name evidence="6" type="ORF">M0811_03402</name>
</gene>
<dbReference type="Proteomes" id="UP001149090">
    <property type="component" value="Unassembled WGS sequence"/>
</dbReference>
<dbReference type="PANTHER" id="PTHR43060:SF15">
    <property type="entry name" value="3-HYDROXYISOBUTYRATE DEHYDROGENASE-LIKE 1, MITOCHONDRIAL-RELATED"/>
    <property type="match status" value="1"/>
</dbReference>
<evidence type="ECO:0000256" key="2">
    <source>
        <dbReference type="ARBA" id="ARBA00023027"/>
    </source>
</evidence>
<evidence type="ECO:0000313" key="6">
    <source>
        <dbReference type="EMBL" id="KAJ5066069.1"/>
    </source>
</evidence>
<evidence type="ECO:0000259" key="5">
    <source>
        <dbReference type="Pfam" id="PF14833"/>
    </source>
</evidence>
<comment type="caution">
    <text evidence="6">The sequence shown here is derived from an EMBL/GenBank/DDBJ whole genome shotgun (WGS) entry which is preliminary data.</text>
</comment>
<evidence type="ECO:0000313" key="7">
    <source>
        <dbReference type="Proteomes" id="UP001149090"/>
    </source>
</evidence>
<dbReference type="GO" id="GO:0050661">
    <property type="term" value="F:NADP binding"/>
    <property type="evidence" value="ECO:0007669"/>
    <property type="project" value="InterPro"/>
</dbReference>
<dbReference type="InterPro" id="IPR013328">
    <property type="entry name" value="6PGD_dom2"/>
</dbReference>
<accession>A0A9Q0R3Z3</accession>
<name>A0A9Q0R3Z3_ANAIG</name>
<keyword evidence="7" id="KW-1185">Reference proteome</keyword>
<dbReference type="InterPro" id="IPR029154">
    <property type="entry name" value="HIBADH-like_NADP-bd"/>
</dbReference>
<evidence type="ECO:0000256" key="3">
    <source>
        <dbReference type="PIRSR" id="PIRSR000103-1"/>
    </source>
</evidence>
<organism evidence="6 7">
    <name type="scientific">Anaeramoeba ignava</name>
    <name type="common">Anaerobic marine amoeba</name>
    <dbReference type="NCBI Taxonomy" id="1746090"/>
    <lineage>
        <taxon>Eukaryota</taxon>
        <taxon>Metamonada</taxon>
        <taxon>Anaeramoebidae</taxon>
        <taxon>Anaeramoeba</taxon>
    </lineage>
</organism>
<dbReference type="GO" id="GO:0051287">
    <property type="term" value="F:NAD binding"/>
    <property type="evidence" value="ECO:0007669"/>
    <property type="project" value="InterPro"/>
</dbReference>
<dbReference type="OMA" id="QFYADVQ"/>
<dbReference type="Pfam" id="PF03446">
    <property type="entry name" value="NAD_binding_2"/>
    <property type="match status" value="1"/>
</dbReference>
<dbReference type="SUPFAM" id="SSF48179">
    <property type="entry name" value="6-phosphogluconate dehydrogenase C-terminal domain-like"/>
    <property type="match status" value="1"/>
</dbReference>
<dbReference type="SUPFAM" id="SSF51735">
    <property type="entry name" value="NAD(P)-binding Rossmann-fold domains"/>
    <property type="match status" value="1"/>
</dbReference>
<dbReference type="InterPro" id="IPR015815">
    <property type="entry name" value="HIBADH-related"/>
</dbReference>
<evidence type="ECO:0000256" key="1">
    <source>
        <dbReference type="ARBA" id="ARBA00023002"/>
    </source>
</evidence>
<dbReference type="Pfam" id="PF14833">
    <property type="entry name" value="NAD_binding_11"/>
    <property type="match status" value="1"/>
</dbReference>
<dbReference type="InterPro" id="IPR008927">
    <property type="entry name" value="6-PGluconate_DH-like_C_sf"/>
</dbReference>
<dbReference type="GO" id="GO:0016491">
    <property type="term" value="F:oxidoreductase activity"/>
    <property type="evidence" value="ECO:0007669"/>
    <property type="project" value="UniProtKB-KW"/>
</dbReference>
<feature type="domain" description="6-phosphogluconate dehydrogenase NADP-binding" evidence="4">
    <location>
        <begin position="37"/>
        <end position="198"/>
    </location>
</feature>
<proteinExistence type="predicted"/>
<dbReference type="OrthoDB" id="435038at2759"/>
<sequence length="340" mass="37112">MQNFFQNKSKLILKQLGSSLVHSFSYKPIPLDPKTTRIGWCGTGVMGLPMCEHLMDGGFKNCVVYNRTHSRTEPLLKKGAKLAKSPLELAKQTDIIFSCVSFPSDVRNIYLGKEGILQVEDQQPRIVIDMTTSEPTLAKYIYEKGAEKNISSLDAPISGGDVGARNGTLAIFAAGDKLAYENIEPLLNLMGKNVTYCGDSGKGQFYKIANQIAIASNLIVIFKSKSKKGMVESLIYSYKAGLDPSLFINAIKSGAAASFSLSNHTRRILKDDLEPGCYVDYFVKDLGIALKEAEKLNLSLPGLSLAHSLFVALSAQGYGKKGTQALIRVLESMNNIKIVK</sequence>
<keyword evidence="2" id="KW-0520">NAD</keyword>
<evidence type="ECO:0000259" key="4">
    <source>
        <dbReference type="Pfam" id="PF03446"/>
    </source>
</evidence>
<dbReference type="Gene3D" id="1.10.1040.10">
    <property type="entry name" value="N-(1-d-carboxylethyl)-l-norvaline Dehydrogenase, domain 2"/>
    <property type="match status" value="1"/>
</dbReference>
<dbReference type="PIRSF" id="PIRSF000103">
    <property type="entry name" value="HIBADH"/>
    <property type="match status" value="1"/>
</dbReference>
<dbReference type="PANTHER" id="PTHR43060">
    <property type="entry name" value="3-HYDROXYISOBUTYRATE DEHYDROGENASE-LIKE 1, MITOCHONDRIAL-RELATED"/>
    <property type="match status" value="1"/>
</dbReference>
<protein>
    <submittedName>
        <fullName evidence="6">3-hydroxyisobutyrate dehydrogenase-like 1 -related</fullName>
    </submittedName>
</protein>
<dbReference type="Gene3D" id="3.40.50.720">
    <property type="entry name" value="NAD(P)-binding Rossmann-like Domain"/>
    <property type="match status" value="1"/>
</dbReference>
<dbReference type="InterPro" id="IPR036291">
    <property type="entry name" value="NAD(P)-bd_dom_sf"/>
</dbReference>
<dbReference type="AlphaFoldDB" id="A0A9Q0R3Z3"/>
<reference evidence="6" key="1">
    <citation type="submission" date="2022-10" db="EMBL/GenBank/DDBJ databases">
        <title>Novel sulphate-reducing endosymbionts in the free-living metamonad Anaeramoeba.</title>
        <authorList>
            <person name="Jerlstrom-Hultqvist J."/>
            <person name="Cepicka I."/>
            <person name="Gallot-Lavallee L."/>
            <person name="Salas-Leiva D."/>
            <person name="Curtis B.A."/>
            <person name="Zahonova K."/>
            <person name="Pipaliya S."/>
            <person name="Dacks J."/>
            <person name="Roger A.J."/>
        </authorList>
    </citation>
    <scope>NUCLEOTIDE SEQUENCE</scope>
    <source>
        <strain evidence="6">BMAN</strain>
    </source>
</reference>
<dbReference type="EMBL" id="JAPDFW010000147">
    <property type="protein sequence ID" value="KAJ5066069.1"/>
    <property type="molecule type" value="Genomic_DNA"/>
</dbReference>
<keyword evidence="1" id="KW-0560">Oxidoreductase</keyword>
<feature type="active site" evidence="3">
    <location>
        <position position="207"/>
    </location>
</feature>
<dbReference type="InterPro" id="IPR006115">
    <property type="entry name" value="6PGDH_NADP-bd"/>
</dbReference>